<dbReference type="GO" id="GO:0046872">
    <property type="term" value="F:metal ion binding"/>
    <property type="evidence" value="ECO:0007669"/>
    <property type="project" value="UniProtKB-KW"/>
</dbReference>
<dbReference type="eggNOG" id="COG1600">
    <property type="taxonomic scope" value="Bacteria"/>
</dbReference>
<keyword evidence="8" id="KW-0411">Iron-sulfur</keyword>
<dbReference type="GO" id="GO:0008616">
    <property type="term" value="P:tRNA queuosine(34) biosynthetic process"/>
    <property type="evidence" value="ECO:0007669"/>
    <property type="project" value="UniProtKB-KW"/>
</dbReference>
<evidence type="ECO:0000313" key="10">
    <source>
        <dbReference type="EMBL" id="EEW92953.1"/>
    </source>
</evidence>
<dbReference type="PROSITE" id="PS51379">
    <property type="entry name" value="4FE4S_FER_2"/>
    <property type="match status" value="1"/>
</dbReference>
<keyword evidence="6" id="KW-0560">Oxidoreductase</keyword>
<dbReference type="RefSeq" id="WP_006703218.1">
    <property type="nucleotide sequence ID" value="NZ_KI391971.1"/>
</dbReference>
<organism evidence="10 11">
    <name type="scientific">Granulicatella elegans ATCC 700633</name>
    <dbReference type="NCBI Taxonomy" id="626369"/>
    <lineage>
        <taxon>Bacteria</taxon>
        <taxon>Bacillati</taxon>
        <taxon>Bacillota</taxon>
        <taxon>Bacilli</taxon>
        <taxon>Lactobacillales</taxon>
        <taxon>Carnobacteriaceae</taxon>
        <taxon>Granulicatella</taxon>
    </lineage>
</organism>
<keyword evidence="7" id="KW-0408">Iron</keyword>
<dbReference type="InterPro" id="IPR017900">
    <property type="entry name" value="4Fe4S_Fe_S_CS"/>
</dbReference>
<dbReference type="PROSITE" id="PS00198">
    <property type="entry name" value="4FE4S_FER_1"/>
    <property type="match status" value="1"/>
</dbReference>
<dbReference type="InterPro" id="IPR017896">
    <property type="entry name" value="4Fe4S_Fe-S-bd"/>
</dbReference>
<dbReference type="PANTHER" id="PTHR30002">
    <property type="entry name" value="EPOXYQUEUOSINE REDUCTASE"/>
    <property type="match status" value="1"/>
</dbReference>
<evidence type="ECO:0000256" key="8">
    <source>
        <dbReference type="ARBA" id="ARBA00023014"/>
    </source>
</evidence>
<dbReference type="OrthoDB" id="9784571at2"/>
<gene>
    <name evidence="10" type="ORF">HMPREF0446_00941</name>
</gene>
<keyword evidence="2" id="KW-0963">Cytoplasm</keyword>
<dbReference type="Proteomes" id="UP000002939">
    <property type="component" value="Unassembled WGS sequence"/>
</dbReference>
<dbReference type="SUPFAM" id="SSF54862">
    <property type="entry name" value="4Fe-4S ferredoxins"/>
    <property type="match status" value="1"/>
</dbReference>
<evidence type="ECO:0000256" key="2">
    <source>
        <dbReference type="ARBA" id="ARBA00022490"/>
    </source>
</evidence>
<dbReference type="EMBL" id="ACRF02000016">
    <property type="protein sequence ID" value="EEW92953.1"/>
    <property type="molecule type" value="Genomic_DNA"/>
</dbReference>
<reference evidence="10" key="1">
    <citation type="submission" date="2009-09" db="EMBL/GenBank/DDBJ databases">
        <authorList>
            <consortium name="The Broad Institute Genome Sequencing Platform"/>
            <person name="Ward D."/>
            <person name="Feldgarden M."/>
            <person name="Earl A."/>
            <person name="Young S.K."/>
            <person name="Zeng Q."/>
            <person name="Koehrsen M."/>
            <person name="Alvarado L."/>
            <person name="Berlin A."/>
            <person name="Bochicchio J."/>
            <person name="Borenstein D."/>
            <person name="Chapman S.B."/>
            <person name="Chen Z."/>
            <person name="Engels R."/>
            <person name="Freedman E."/>
            <person name="Gellesch M."/>
            <person name="Goldberg J."/>
            <person name="Griggs A."/>
            <person name="Gujja S."/>
            <person name="Heilman E."/>
            <person name="Heiman D."/>
            <person name="Hepburn T."/>
            <person name="Howarth C."/>
            <person name="Jen D."/>
            <person name="Larson L."/>
            <person name="Lewis B."/>
            <person name="Mehta T."/>
            <person name="Park D."/>
            <person name="Pearson M."/>
            <person name="Roberts A."/>
            <person name="Saif S."/>
            <person name="Shea T."/>
            <person name="Shenoy N."/>
            <person name="Sisk P."/>
            <person name="Stolte C."/>
            <person name="Sykes S."/>
            <person name="Thomson T."/>
            <person name="Walk T."/>
            <person name="White J."/>
            <person name="Yandava C."/>
            <person name="Sibley C.D."/>
            <person name="Field T.R."/>
            <person name="Grinwis M."/>
            <person name="Eshaghurshan C.S."/>
            <person name="Surette M.G."/>
            <person name="Haas B."/>
            <person name="Nusbaum C."/>
            <person name="Birren B."/>
        </authorList>
    </citation>
    <scope>NUCLEOTIDE SEQUENCE [LARGE SCALE GENOMIC DNA]</scope>
    <source>
        <strain evidence="10">ATCC 700633</strain>
    </source>
</reference>
<keyword evidence="1" id="KW-0004">4Fe-4S</keyword>
<comment type="caution">
    <text evidence="10">The sequence shown here is derived from an EMBL/GenBank/DDBJ whole genome shotgun (WGS) entry which is preliminary data.</text>
</comment>
<keyword evidence="5" id="KW-0671">Queuosine biosynthesis</keyword>
<evidence type="ECO:0000256" key="1">
    <source>
        <dbReference type="ARBA" id="ARBA00022485"/>
    </source>
</evidence>
<sequence>MDTALLKEKIQKKSKELGIDKIGFASAAPFDHLAQGMQESKELGHTTGFEHPILEERIYPEKIFDSPKTIISIALAYPTLPSQKPERVKGERRGAFARASWGEDYHFILSRRMEALIEYIKSEVNQEDVAFKPMVDTGELIDVRVAERAGIGFVGKNGLLVTKEFGSYVYLGELITNIEFPVDAPVDYGCGDCTRCVDFCPTNALLGNGKMNAQRCLSYQTQTKGFMPKEYRKKMGHVIYGCDICQQVCPYNKGKDFHLHPEMEPSVEETHPLLKPLVTISNKEFKERFGKMAGSWRGKKPLQRNAIIALANYRDKTAVPLLLKVMKEDMRPVIKGTAAWAVSEIISESSEELIHYFTEMLEKAQKIEATTKEEADLVVELEEAIQTLHEKLPKNPEEGSYDD</sequence>
<dbReference type="Gene3D" id="1.25.10.10">
    <property type="entry name" value="Leucine-rich Repeat Variant"/>
    <property type="match status" value="1"/>
</dbReference>
<dbReference type="NCBIfam" id="TIGR00276">
    <property type="entry name" value="tRNA epoxyqueuosine(34) reductase QueG"/>
    <property type="match status" value="1"/>
</dbReference>
<protein>
    <submittedName>
        <fullName evidence="10">Iron-sulfur cluster-binding protein</fullName>
    </submittedName>
</protein>
<dbReference type="GO" id="GO:0052693">
    <property type="term" value="F:epoxyqueuosine reductase activity"/>
    <property type="evidence" value="ECO:0007669"/>
    <property type="project" value="TreeGrafter"/>
</dbReference>
<dbReference type="InterPro" id="IPR004453">
    <property type="entry name" value="QueG"/>
</dbReference>
<dbReference type="InterPro" id="IPR016024">
    <property type="entry name" value="ARM-type_fold"/>
</dbReference>
<accession>D0BLT8</accession>
<reference evidence="10" key="2">
    <citation type="submission" date="2011-10" db="EMBL/GenBank/DDBJ databases">
        <title>The Genome Sequence of Granulicatella elegans ATCC 700633.</title>
        <authorList>
            <consortium name="The Broad Institute Genome Sequencing Platform"/>
            <consortium name="The Broad Institute Genome Sequencing Center for Infectious Disease"/>
            <person name="Earl A."/>
            <person name="Ward D."/>
            <person name="Feldgarden M."/>
            <person name="Gevers D."/>
            <person name="Sibley C.D."/>
            <person name="Field T.R."/>
            <person name="Grinwis M."/>
            <person name="Eshaghurshan C.S."/>
            <person name="Surette M.G."/>
            <person name="Young S.K."/>
            <person name="Zeng Q."/>
            <person name="Gargeya S."/>
            <person name="Fitzgerald M."/>
            <person name="Haas B."/>
            <person name="Abouelleil A."/>
            <person name="Alvarado L."/>
            <person name="Arachchi H.M."/>
            <person name="Berlin A."/>
            <person name="Brown A."/>
            <person name="Chapman S.B."/>
            <person name="Chen Z."/>
            <person name="Dunbar C."/>
            <person name="Freedman E."/>
            <person name="Gearin G."/>
            <person name="Goldberg J."/>
            <person name="Griggs A."/>
            <person name="Gujja S."/>
            <person name="Heiman D."/>
            <person name="Howarth C."/>
            <person name="Larson L."/>
            <person name="Lui A."/>
            <person name="MacDonald P.J.P."/>
            <person name="Montmayeur A."/>
            <person name="Murphy C."/>
            <person name="Neiman D."/>
            <person name="Pearson M."/>
            <person name="Priest M."/>
            <person name="Roberts A."/>
            <person name="Saif S."/>
            <person name="Shea T."/>
            <person name="Shenoy N."/>
            <person name="Sisk P."/>
            <person name="Stolte C."/>
            <person name="Sykes S."/>
            <person name="Wortman J."/>
            <person name="Nusbaum C."/>
            <person name="Birren B."/>
        </authorList>
    </citation>
    <scope>NUCLEOTIDE SEQUENCE [LARGE SCALE GENOMIC DNA]</scope>
    <source>
        <strain evidence="10">ATCC 700633</strain>
    </source>
</reference>
<proteinExistence type="predicted"/>
<evidence type="ECO:0000313" key="11">
    <source>
        <dbReference type="Proteomes" id="UP000002939"/>
    </source>
</evidence>
<evidence type="ECO:0000256" key="5">
    <source>
        <dbReference type="ARBA" id="ARBA00022785"/>
    </source>
</evidence>
<name>D0BLT8_9LACT</name>
<dbReference type="GO" id="GO:0051539">
    <property type="term" value="F:4 iron, 4 sulfur cluster binding"/>
    <property type="evidence" value="ECO:0007669"/>
    <property type="project" value="UniProtKB-KW"/>
</dbReference>
<keyword evidence="3" id="KW-0819">tRNA processing</keyword>
<dbReference type="STRING" id="626369.HMPREF0446_00941"/>
<dbReference type="InterPro" id="IPR011989">
    <property type="entry name" value="ARM-like"/>
</dbReference>
<dbReference type="PANTHER" id="PTHR30002:SF4">
    <property type="entry name" value="EPOXYQUEUOSINE REDUCTASE"/>
    <property type="match status" value="1"/>
</dbReference>
<dbReference type="Pfam" id="PF08331">
    <property type="entry name" value="QueG_DUF1730"/>
    <property type="match status" value="1"/>
</dbReference>
<dbReference type="InterPro" id="IPR013542">
    <property type="entry name" value="QueG_DUF1730"/>
</dbReference>
<evidence type="ECO:0000256" key="4">
    <source>
        <dbReference type="ARBA" id="ARBA00022723"/>
    </source>
</evidence>
<evidence type="ECO:0000259" key="9">
    <source>
        <dbReference type="PROSITE" id="PS51379"/>
    </source>
</evidence>
<dbReference type="Pfam" id="PF13484">
    <property type="entry name" value="Fer4_16"/>
    <property type="match status" value="1"/>
</dbReference>
<dbReference type="AlphaFoldDB" id="D0BLT8"/>
<evidence type="ECO:0000256" key="7">
    <source>
        <dbReference type="ARBA" id="ARBA00023004"/>
    </source>
</evidence>
<evidence type="ECO:0000256" key="3">
    <source>
        <dbReference type="ARBA" id="ARBA00022694"/>
    </source>
</evidence>
<dbReference type="SUPFAM" id="SSF48371">
    <property type="entry name" value="ARM repeat"/>
    <property type="match status" value="1"/>
</dbReference>
<dbReference type="HOGENOM" id="CLU_030790_2_0_9"/>
<keyword evidence="4" id="KW-0479">Metal-binding</keyword>
<dbReference type="Gene3D" id="3.30.70.20">
    <property type="match status" value="1"/>
</dbReference>
<evidence type="ECO:0000256" key="6">
    <source>
        <dbReference type="ARBA" id="ARBA00023002"/>
    </source>
</evidence>
<feature type="domain" description="4Fe-4S ferredoxin-type" evidence="9">
    <location>
        <begin position="178"/>
        <end position="210"/>
    </location>
</feature>
<keyword evidence="11" id="KW-1185">Reference proteome</keyword>